<proteinExistence type="predicted"/>
<name>A0A3S5A1Z2_9PLAT</name>
<reference evidence="2" key="1">
    <citation type="submission" date="2018-11" db="EMBL/GenBank/DDBJ databases">
        <authorList>
            <consortium name="Pathogen Informatics"/>
        </authorList>
    </citation>
    <scope>NUCLEOTIDE SEQUENCE</scope>
</reference>
<feature type="coiled-coil region" evidence="1">
    <location>
        <begin position="29"/>
        <end position="56"/>
    </location>
</feature>
<dbReference type="Proteomes" id="UP000784294">
    <property type="component" value="Unassembled WGS sequence"/>
</dbReference>
<sequence length="68" mass="7566">MEQLFCGSDNFPSLMTPESCLAPSSQRLNRSFLDKLRSIEDNLRDARANLATTSQQSSNLKASLAFIK</sequence>
<evidence type="ECO:0000256" key="1">
    <source>
        <dbReference type="SAM" id="Coils"/>
    </source>
</evidence>
<comment type="caution">
    <text evidence="2">The sequence shown here is derived from an EMBL/GenBank/DDBJ whole genome shotgun (WGS) entry which is preliminary data.</text>
</comment>
<organism evidence="2 3">
    <name type="scientific">Protopolystoma xenopodis</name>
    <dbReference type="NCBI Taxonomy" id="117903"/>
    <lineage>
        <taxon>Eukaryota</taxon>
        <taxon>Metazoa</taxon>
        <taxon>Spiralia</taxon>
        <taxon>Lophotrochozoa</taxon>
        <taxon>Platyhelminthes</taxon>
        <taxon>Monogenea</taxon>
        <taxon>Polyopisthocotylea</taxon>
        <taxon>Polystomatidea</taxon>
        <taxon>Polystomatidae</taxon>
        <taxon>Protopolystoma</taxon>
    </lineage>
</organism>
<keyword evidence="3" id="KW-1185">Reference proteome</keyword>
<evidence type="ECO:0000313" key="2">
    <source>
        <dbReference type="EMBL" id="VEL17610.1"/>
    </source>
</evidence>
<evidence type="ECO:0000313" key="3">
    <source>
        <dbReference type="Proteomes" id="UP000784294"/>
    </source>
</evidence>
<protein>
    <submittedName>
        <fullName evidence="2">Uncharacterized protein</fullName>
    </submittedName>
</protein>
<keyword evidence="1" id="KW-0175">Coiled coil</keyword>
<gene>
    <name evidence="2" type="ORF">PXEA_LOCUS11050</name>
</gene>
<dbReference type="EMBL" id="CAAALY010033405">
    <property type="protein sequence ID" value="VEL17610.1"/>
    <property type="molecule type" value="Genomic_DNA"/>
</dbReference>
<dbReference type="AlphaFoldDB" id="A0A3S5A1Z2"/>
<accession>A0A3S5A1Z2</accession>